<dbReference type="InterPro" id="IPR011009">
    <property type="entry name" value="Kinase-like_dom_sf"/>
</dbReference>
<dbReference type="InterPro" id="IPR000719">
    <property type="entry name" value="Prot_kinase_dom"/>
</dbReference>
<feature type="binding site" evidence="1">
    <location>
        <position position="186"/>
    </location>
    <ligand>
        <name>ATP</name>
        <dbReference type="ChEBI" id="CHEBI:30616"/>
    </ligand>
</feature>
<dbReference type="GO" id="GO:0044773">
    <property type="term" value="P:mitotic DNA damage checkpoint signaling"/>
    <property type="evidence" value="ECO:0007669"/>
    <property type="project" value="TreeGrafter"/>
</dbReference>
<dbReference type="SMART" id="SM00220">
    <property type="entry name" value="S_TKc"/>
    <property type="match status" value="1"/>
</dbReference>
<evidence type="ECO:0000313" key="3">
    <source>
        <dbReference type="EMBL" id="GET02843.1"/>
    </source>
</evidence>
<gene>
    <name evidence="3" type="ORF">RCL2_002921100</name>
</gene>
<proteinExistence type="predicted"/>
<organism evidence="3 4">
    <name type="scientific">Rhizophagus clarus</name>
    <dbReference type="NCBI Taxonomy" id="94130"/>
    <lineage>
        <taxon>Eukaryota</taxon>
        <taxon>Fungi</taxon>
        <taxon>Fungi incertae sedis</taxon>
        <taxon>Mucoromycota</taxon>
        <taxon>Glomeromycotina</taxon>
        <taxon>Glomeromycetes</taxon>
        <taxon>Glomerales</taxon>
        <taxon>Glomeraceae</taxon>
        <taxon>Rhizophagus</taxon>
    </lineage>
</organism>
<dbReference type="GO" id="GO:0004674">
    <property type="term" value="F:protein serine/threonine kinase activity"/>
    <property type="evidence" value="ECO:0007669"/>
    <property type="project" value="TreeGrafter"/>
</dbReference>
<dbReference type="PANTHER" id="PTHR44167">
    <property type="entry name" value="OVARIAN-SPECIFIC SERINE/THREONINE-PROTEIN KINASE LOK-RELATED"/>
    <property type="match status" value="1"/>
</dbReference>
<dbReference type="OrthoDB" id="1668230at2759"/>
<comment type="caution">
    <text evidence="3">The sequence shown here is derived from an EMBL/GenBank/DDBJ whole genome shotgun (WGS) entry which is preliminary data.</text>
</comment>
<reference evidence="3" key="1">
    <citation type="submission" date="2019-10" db="EMBL/GenBank/DDBJ databases">
        <title>Conservation and host-specific expression of non-tandemly repeated heterogenous ribosome RNA gene in arbuscular mycorrhizal fungi.</title>
        <authorList>
            <person name="Maeda T."/>
            <person name="Kobayashi Y."/>
            <person name="Nakagawa T."/>
            <person name="Ezawa T."/>
            <person name="Yamaguchi K."/>
            <person name="Bino T."/>
            <person name="Nishimoto Y."/>
            <person name="Shigenobu S."/>
            <person name="Kawaguchi M."/>
        </authorList>
    </citation>
    <scope>NUCLEOTIDE SEQUENCE</scope>
    <source>
        <strain evidence="3">HR1</strain>
    </source>
</reference>
<dbReference type="Pfam" id="PF00069">
    <property type="entry name" value="Pkinase"/>
    <property type="match status" value="1"/>
</dbReference>
<dbReference type="InterPro" id="IPR017441">
    <property type="entry name" value="Protein_kinase_ATP_BS"/>
</dbReference>
<keyword evidence="3" id="KW-0808">Transferase</keyword>
<dbReference type="PROSITE" id="PS50011">
    <property type="entry name" value="PROTEIN_KINASE_DOM"/>
    <property type="match status" value="1"/>
</dbReference>
<keyword evidence="1" id="KW-0547">Nucleotide-binding</keyword>
<dbReference type="Proteomes" id="UP000615446">
    <property type="component" value="Unassembled WGS sequence"/>
</dbReference>
<dbReference type="GO" id="GO:0005524">
    <property type="term" value="F:ATP binding"/>
    <property type="evidence" value="ECO:0007669"/>
    <property type="project" value="UniProtKB-UniRule"/>
</dbReference>
<feature type="domain" description="Protein kinase" evidence="2">
    <location>
        <begin position="155"/>
        <end position="385"/>
    </location>
</feature>
<accession>A0A8H3MCK7</accession>
<dbReference type="Gene3D" id="3.30.200.20">
    <property type="entry name" value="Phosphorylase Kinase, domain 1"/>
    <property type="match status" value="1"/>
</dbReference>
<dbReference type="PANTHER" id="PTHR44167:SF24">
    <property type="entry name" value="SERINE_THREONINE-PROTEIN KINASE CHK2"/>
    <property type="match status" value="1"/>
</dbReference>
<name>A0A8H3MCK7_9GLOM</name>
<evidence type="ECO:0000313" key="4">
    <source>
        <dbReference type="Proteomes" id="UP000615446"/>
    </source>
</evidence>
<keyword evidence="3" id="KW-0418">Kinase</keyword>
<protein>
    <submittedName>
        <fullName evidence="3">Kinase-like domain-containing protein</fullName>
    </submittedName>
</protein>
<dbReference type="Gene3D" id="1.10.510.10">
    <property type="entry name" value="Transferase(Phosphotransferase) domain 1"/>
    <property type="match status" value="1"/>
</dbReference>
<dbReference type="AlphaFoldDB" id="A0A8H3MCK7"/>
<evidence type="ECO:0000256" key="1">
    <source>
        <dbReference type="PROSITE-ProRule" id="PRU10141"/>
    </source>
</evidence>
<dbReference type="PROSITE" id="PS00107">
    <property type="entry name" value="PROTEIN_KINASE_ATP"/>
    <property type="match status" value="1"/>
</dbReference>
<dbReference type="GO" id="GO:0005634">
    <property type="term" value="C:nucleus"/>
    <property type="evidence" value="ECO:0007669"/>
    <property type="project" value="TreeGrafter"/>
</dbReference>
<sequence length="385" mass="44544">MLTVKYQISENVSRDLLIVLQFNPVISFKISIISKHTIKNVESTFADLDHEDNNQKVVQLLLIIFGKALGIKFDPLVKISGNQGNNSPTCCYLQGIMEKIVRKEERIEVSDLEQEWTPETFETLSEKGKLVMETATLIDFPLELTSTTLDDEPSLKLIRSIGEGRTSLVYEGIYDDEIVAVKIAKKKDYLPCFEREITVLEDLANLNSPHIPKVLLNNESTIVMSQLGERVNNFRKKDIKDIITTLKEVHSRNIIHRDLRKYNFLRDSLDNILIIDWGYSTYSYENSSFTGALDSMPDEVLESIIKDYDIVYGPKIDLICFIRSFYLMIHRISLDLYPKDDIKTRAQMMMNFWNEHGKSELWGSIYLAAENLDYTKLIQEMERLF</sequence>
<dbReference type="EMBL" id="BLAL01000315">
    <property type="protein sequence ID" value="GET02843.1"/>
    <property type="molecule type" value="Genomic_DNA"/>
</dbReference>
<evidence type="ECO:0000259" key="2">
    <source>
        <dbReference type="PROSITE" id="PS50011"/>
    </source>
</evidence>
<dbReference type="SUPFAM" id="SSF56112">
    <property type="entry name" value="Protein kinase-like (PK-like)"/>
    <property type="match status" value="1"/>
</dbReference>
<keyword evidence="1" id="KW-0067">ATP-binding</keyword>